<dbReference type="Gene3D" id="1.10.167.10">
    <property type="entry name" value="Regulator of G-protein Signalling 4, domain 2"/>
    <property type="match status" value="1"/>
</dbReference>
<accession>A0A1A8C5K1</accession>
<dbReference type="SUPFAM" id="SSF48097">
    <property type="entry name" value="Regulator of G-protein signaling, RGS"/>
    <property type="match status" value="1"/>
</dbReference>
<reference evidence="3" key="2">
    <citation type="submission" date="2016-06" db="EMBL/GenBank/DDBJ databases">
        <title>The genome of a short-lived fish provides insights into sex chromosome evolution and the genetic control of aging.</title>
        <authorList>
            <person name="Reichwald K."/>
            <person name="Felder M."/>
            <person name="Petzold A."/>
            <person name="Koch P."/>
            <person name="Groth M."/>
            <person name="Platzer M."/>
        </authorList>
    </citation>
    <scope>NUCLEOTIDE SEQUENCE</scope>
    <source>
        <tissue evidence="3">Brain</tissue>
    </source>
</reference>
<dbReference type="AlphaFoldDB" id="A0A1A8C5K1"/>
<name>A0A1A8C5K1_NOTKA</name>
<evidence type="ECO:0000313" key="3">
    <source>
        <dbReference type="EMBL" id="SBP75177.1"/>
    </source>
</evidence>
<dbReference type="FunFam" id="1.10.167.10:FF:000001">
    <property type="entry name" value="Putative regulator of g-protein signaling 12"/>
    <property type="match status" value="1"/>
</dbReference>
<dbReference type="Pfam" id="PF00615">
    <property type="entry name" value="RGS"/>
    <property type="match status" value="1"/>
</dbReference>
<dbReference type="InterPro" id="IPR036305">
    <property type="entry name" value="RGS_sf"/>
</dbReference>
<dbReference type="InterPro" id="IPR044926">
    <property type="entry name" value="RGS_subdomain_2"/>
</dbReference>
<dbReference type="SMART" id="SM00315">
    <property type="entry name" value="RGS"/>
    <property type="match status" value="1"/>
</dbReference>
<dbReference type="PROSITE" id="PS50132">
    <property type="entry name" value="RGS"/>
    <property type="match status" value="1"/>
</dbReference>
<feature type="region of interest" description="Disordered" evidence="1">
    <location>
        <begin position="100"/>
        <end position="130"/>
    </location>
</feature>
<dbReference type="PANTHER" id="PTHR10845">
    <property type="entry name" value="REGULATOR OF G PROTEIN SIGNALING"/>
    <property type="match status" value="1"/>
</dbReference>
<gene>
    <name evidence="3" type="primary">Nfu_g_1_013043</name>
</gene>
<organism evidence="3">
    <name type="scientific">Nothobranchius kadleci</name>
    <name type="common">African annual killifish</name>
    <dbReference type="NCBI Taxonomy" id="1051664"/>
    <lineage>
        <taxon>Eukaryota</taxon>
        <taxon>Metazoa</taxon>
        <taxon>Chordata</taxon>
        <taxon>Craniata</taxon>
        <taxon>Vertebrata</taxon>
        <taxon>Euteleostomi</taxon>
        <taxon>Actinopterygii</taxon>
        <taxon>Neopterygii</taxon>
        <taxon>Teleostei</taxon>
        <taxon>Neoteleostei</taxon>
        <taxon>Acanthomorphata</taxon>
        <taxon>Ovalentaria</taxon>
        <taxon>Atherinomorphae</taxon>
        <taxon>Cyprinodontiformes</taxon>
        <taxon>Nothobranchiidae</taxon>
        <taxon>Nothobranchius</taxon>
    </lineage>
</organism>
<protein>
    <recommendedName>
        <fullName evidence="2">RGS domain-containing protein</fullName>
    </recommendedName>
</protein>
<dbReference type="PANTHER" id="PTHR10845:SF242">
    <property type="entry name" value="NOVEL PROTEIN SIMILAR TO VERTEBRATE REGULATOR OF G-PROTEIN SIGNALLING FAMILY"/>
    <property type="match status" value="1"/>
</dbReference>
<feature type="region of interest" description="Disordered" evidence="1">
    <location>
        <begin position="147"/>
        <end position="171"/>
    </location>
</feature>
<feature type="compositionally biased region" description="Low complexity" evidence="1">
    <location>
        <begin position="147"/>
        <end position="162"/>
    </location>
</feature>
<dbReference type="InterPro" id="IPR016137">
    <property type="entry name" value="RGS"/>
</dbReference>
<proteinExistence type="predicted"/>
<dbReference type="EMBL" id="HADZ01011236">
    <property type="protein sequence ID" value="SBP75177.1"/>
    <property type="molecule type" value="Transcribed_RNA"/>
</dbReference>
<evidence type="ECO:0000259" key="2">
    <source>
        <dbReference type="PROSITE" id="PS50132"/>
    </source>
</evidence>
<reference evidence="3" key="1">
    <citation type="submission" date="2016-05" db="EMBL/GenBank/DDBJ databases">
        <authorList>
            <person name="Lavstsen T."/>
            <person name="Jespersen J.S."/>
        </authorList>
    </citation>
    <scope>NUCLEOTIDE SEQUENCE</scope>
    <source>
        <tissue evidence="3">Brain</tissue>
    </source>
</reference>
<dbReference type="PRINTS" id="PR01301">
    <property type="entry name" value="RGSPROTEIN"/>
</dbReference>
<evidence type="ECO:0000256" key="1">
    <source>
        <dbReference type="SAM" id="MobiDB-lite"/>
    </source>
</evidence>
<sequence>MRRFSSESSLLDLDCTPWKKAQLQNPDHGNSLKSGSYTQVDKGVSGVIPIIQEPQAASSRTRRNQFIRKISISAENLNDLGKLDNNHLAVSTINENCRAYSDSKLGPDAQNGTESLERGQKPSSSSSAYRNLHKAKLSAAKLHLKSLFGQSPPSSNPNLSNPESKESPTEKRSRLLFLHQWSLAGHNKKGKISRDELEKWTVSLNALLASPTGVTVFGAFLRSEFSEENLQFYLACEEYKHSSNNFSLHRRAKDISTMYIQPGAPREVNLDSKTRDQTLQLLQAPNHTSLLPAQKRIFSLLDTDCYPRFLQSNIYQTLLQEAE</sequence>
<feature type="domain" description="RGS" evidence="2">
    <location>
        <begin position="203"/>
        <end position="319"/>
    </location>
</feature>